<proteinExistence type="predicted"/>
<feature type="domain" description="Outer membrane protein beta-barrel" evidence="3">
    <location>
        <begin position="10"/>
        <end position="170"/>
    </location>
</feature>
<dbReference type="InterPro" id="IPR027385">
    <property type="entry name" value="Beta-barrel_OMP"/>
</dbReference>
<evidence type="ECO:0000256" key="1">
    <source>
        <dbReference type="ARBA" id="ARBA00022729"/>
    </source>
</evidence>
<evidence type="ECO:0000313" key="5">
    <source>
        <dbReference type="Proteomes" id="UP000680038"/>
    </source>
</evidence>
<sequence length="185" mass="19703">MKRIIFSFILTLGFAAVQAQNNTILIYGNLGINSTKNPDDSKVNSFTFSPAVGYQFTDHWTAGVNLKTENWKTTGTSSADIKSSAFGAGPFIRYAHPLSDIFAVYGQLNTNFLSSKTAGVKGNGFEGTLFPAIGVNLKNGFALNFNFGSLSIVTNKMKGADNSSTFGLNFGSGAGFGMSKNFGMK</sequence>
<keyword evidence="1 2" id="KW-0732">Signal</keyword>
<dbReference type="InterPro" id="IPR011250">
    <property type="entry name" value="OMP/PagP_B-barrel"/>
</dbReference>
<dbReference type="Proteomes" id="UP000680038">
    <property type="component" value="Unassembled WGS sequence"/>
</dbReference>
<feature type="chain" id="PRO_5037564707" description="Outer membrane protein beta-barrel domain-containing protein" evidence="2">
    <location>
        <begin position="20"/>
        <end position="185"/>
    </location>
</feature>
<organism evidence="4 5">
    <name type="scientific">Dyadobacter helix</name>
    <dbReference type="NCBI Taxonomy" id="2822344"/>
    <lineage>
        <taxon>Bacteria</taxon>
        <taxon>Pseudomonadati</taxon>
        <taxon>Bacteroidota</taxon>
        <taxon>Cytophagia</taxon>
        <taxon>Cytophagales</taxon>
        <taxon>Spirosomataceae</taxon>
        <taxon>Dyadobacter</taxon>
    </lineage>
</organism>
<feature type="signal peptide" evidence="2">
    <location>
        <begin position="1"/>
        <end position="19"/>
    </location>
</feature>
<reference evidence="4" key="1">
    <citation type="submission" date="2021-04" db="EMBL/GenBank/DDBJ databases">
        <authorList>
            <person name="Rodrigo-Torres L."/>
            <person name="Arahal R. D."/>
            <person name="Lucena T."/>
        </authorList>
    </citation>
    <scope>NUCLEOTIDE SEQUENCE</scope>
    <source>
        <strain evidence="4">CECT 9275</strain>
    </source>
</reference>
<dbReference type="Pfam" id="PF13505">
    <property type="entry name" value="OMP_b-brl"/>
    <property type="match status" value="1"/>
</dbReference>
<evidence type="ECO:0000256" key="2">
    <source>
        <dbReference type="SAM" id="SignalP"/>
    </source>
</evidence>
<evidence type="ECO:0000313" key="4">
    <source>
        <dbReference type="EMBL" id="CAG4998841.1"/>
    </source>
</evidence>
<keyword evidence="5" id="KW-1185">Reference proteome</keyword>
<comment type="caution">
    <text evidence="4">The sequence shown here is derived from an EMBL/GenBank/DDBJ whole genome shotgun (WGS) entry which is preliminary data.</text>
</comment>
<gene>
    <name evidence="4" type="ORF">DYBT9275_02091</name>
</gene>
<dbReference type="SUPFAM" id="SSF56925">
    <property type="entry name" value="OMPA-like"/>
    <property type="match status" value="1"/>
</dbReference>
<protein>
    <recommendedName>
        <fullName evidence="3">Outer membrane protein beta-barrel domain-containing protein</fullName>
    </recommendedName>
</protein>
<dbReference type="EMBL" id="CAJRAF010000002">
    <property type="protein sequence ID" value="CAG4998841.1"/>
    <property type="molecule type" value="Genomic_DNA"/>
</dbReference>
<accession>A0A916JCH2</accession>
<evidence type="ECO:0000259" key="3">
    <source>
        <dbReference type="Pfam" id="PF13505"/>
    </source>
</evidence>
<dbReference type="AlphaFoldDB" id="A0A916JCH2"/>
<name>A0A916JCH2_9BACT</name>
<dbReference type="RefSeq" id="WP_215238765.1">
    <property type="nucleotide sequence ID" value="NZ_CAJRAF010000002.1"/>
</dbReference>